<feature type="compositionally biased region" description="Basic and acidic residues" evidence="4">
    <location>
        <begin position="1088"/>
        <end position="1122"/>
    </location>
</feature>
<dbReference type="GO" id="GO:0070062">
    <property type="term" value="C:extracellular exosome"/>
    <property type="evidence" value="ECO:0007669"/>
    <property type="project" value="TreeGrafter"/>
</dbReference>
<dbReference type="OrthoDB" id="6106100at2759"/>
<evidence type="ECO:0000256" key="1">
    <source>
        <dbReference type="ARBA" id="ARBA00004167"/>
    </source>
</evidence>
<dbReference type="Gene3D" id="2.60.40.10">
    <property type="entry name" value="Immunoglobulins"/>
    <property type="match status" value="6"/>
</dbReference>
<dbReference type="Proteomes" id="UP000410492">
    <property type="component" value="Unassembled WGS sequence"/>
</dbReference>
<keyword evidence="3" id="KW-1015">Disulfide bond</keyword>
<feature type="compositionally biased region" description="Polar residues" evidence="4">
    <location>
        <begin position="1299"/>
        <end position="1317"/>
    </location>
</feature>
<feature type="region of interest" description="Disordered" evidence="4">
    <location>
        <begin position="738"/>
        <end position="766"/>
    </location>
</feature>
<sequence>PCFAILECLSVLADFKAKYHYFYSFSVRPTDINLSGLEHHVVQGTNVKLDCVVRGARPEARIWWTNGTTDLDGEAPLDPENPTTITTSVQEEKDGTYTTISSLSFKVRHWENGKTIYYPPVITVKPLNTTVNETTEADATNVFLQCVYFANPQELIDAAWLKDGRPLDLTDRKYVGGTKINPPLYINQVKREDMGEYSCSLTNEIGTSISDDSIFLNVQYTPEVEIIMEPSTPVKAVDKANVSLTCNVTSGNPSSLLKVRWISDGQIMKELPECNYTSYDENGVGVGNGGPFCNLDPSYLLLERVQETFAGNYTCMGKNVAGWGPESQPQELIVYYPPSSAKIRFYPSKVVKGGSVTLECEVEHPGRPDNVTYLWFRGNHQMADITTAKFTVSPVRLETRSNFTCIAANEGGKSNPASVYVDVNAPPSFIKTLKTYQGVLYNSQHINLTCRVECFPECLIVWKKDGHTLNTSNNPLYYVKTTVHDANLQTNDFESIESTLIWNMTNWPEGTLNKNSPNSHYTCQATANSIGPGVSSEIEIAVDYPPDDVAVSPRIVHVAEREVPATVRCHGKGHPALSYQWRKNLTSKPIGYKEELRLEPLTRADSGQYICIANNKYGNETATVYFNVQYAPECSIATAEKDGNPALVCSADANPQEVTFIWKVRELNETFVETSNIKQEGLKSYLFLDSSIDTTRTYICYVNNTVGLSQACERDVEAPPLSSIEDKGRLGSAAPLTTAATADPSSAPPTHPSDPDKGFYENLPFHGMQNPPNKPISVIAPFTQGNASRSFTSSTKSLISTQSQSSYLPPFPYTVPRFPRTTLQRHQSFHGFQNPSTVFHLSGNPAFMGSQASGGYNAFIPSIFSHLPQSFNQHTGARTISGIPLNTSQSYLPPSFYPQSFNPFLFTNPFSVPPQRVVGRNEAQFEIRRSASGINKTEATTEEKRSKKLATIVEKRFGSLDIKKKHRCYSPTFYSMRCKKHAKKRPIIVTLPKKCFSELALSKDETAGTLKNCCSSKNNSEVFDDSQLNDESGLPVPAPRCRRYKKTEIVYANISQHLNKSSESNDTSGDSNIEANNEISITEVQIHATKDADTKEVDTADETAAKEEASEDSKSEADERKPVLVAVSPKPNPLLSPQALKNSPVLKVSPNFIKPKTESPKGALSLQIQAKLKASPLQSPTDPNKKLVSDIGKDEKTAEHFPSVPQMPVFSTANTMNANTSTNSQNAFYTLNPPHFKQLTSAATEQPPQYSATIPHQHHHQKHSAQLLPKALFQEPLPKSKSFNNKSKQKKHHFKSLCRNATASNFKRQRATSSRSKISMKRTS</sequence>
<dbReference type="GO" id="GO:0050859">
    <property type="term" value="P:negative regulation of B cell receptor signaling pathway"/>
    <property type="evidence" value="ECO:0007669"/>
    <property type="project" value="TreeGrafter"/>
</dbReference>
<feature type="domain" description="Ig-like" evidence="5">
    <location>
        <begin position="29"/>
        <end position="98"/>
    </location>
</feature>
<dbReference type="PANTHER" id="PTHR46958:SF1">
    <property type="entry name" value="B-CELL RECEPTOR CD22"/>
    <property type="match status" value="1"/>
</dbReference>
<feature type="domain" description="Ig-like" evidence="5">
    <location>
        <begin position="222"/>
        <end position="333"/>
    </location>
</feature>
<dbReference type="PANTHER" id="PTHR46958">
    <property type="entry name" value="B-CELL RECEPTOR CD22"/>
    <property type="match status" value="1"/>
</dbReference>
<protein>
    <recommendedName>
        <fullName evidence="5">Ig-like domain-containing protein</fullName>
    </recommendedName>
</protein>
<feature type="region of interest" description="Disordered" evidence="4">
    <location>
        <begin position="1084"/>
        <end position="1122"/>
    </location>
</feature>
<dbReference type="Pfam" id="PF08205">
    <property type="entry name" value="C2-set_2"/>
    <property type="match status" value="1"/>
</dbReference>
<dbReference type="InterPro" id="IPR013783">
    <property type="entry name" value="Ig-like_fold"/>
</dbReference>
<name>A0A653CLZ7_CALMS</name>
<feature type="domain" description="Ig-like" evidence="5">
    <location>
        <begin position="120"/>
        <end position="210"/>
    </location>
</feature>
<proteinExistence type="predicted"/>
<reference evidence="6 7" key="1">
    <citation type="submission" date="2019-01" db="EMBL/GenBank/DDBJ databases">
        <authorList>
            <person name="Sayadi A."/>
        </authorList>
    </citation>
    <scope>NUCLEOTIDE SEQUENCE [LARGE SCALE GENOMIC DNA]</scope>
</reference>
<evidence type="ECO:0000256" key="4">
    <source>
        <dbReference type="SAM" id="MobiDB-lite"/>
    </source>
</evidence>
<dbReference type="InterPro" id="IPR003599">
    <property type="entry name" value="Ig_sub"/>
</dbReference>
<evidence type="ECO:0000256" key="3">
    <source>
        <dbReference type="ARBA" id="ARBA00023157"/>
    </source>
</evidence>
<feature type="domain" description="Ig-like" evidence="5">
    <location>
        <begin position="338"/>
        <end position="420"/>
    </location>
</feature>
<dbReference type="GO" id="GO:0009897">
    <property type="term" value="C:external side of plasma membrane"/>
    <property type="evidence" value="ECO:0007669"/>
    <property type="project" value="TreeGrafter"/>
</dbReference>
<comment type="subcellular location">
    <subcellularLocation>
        <location evidence="1">Membrane</location>
        <topology evidence="1">Single-pass membrane protein</topology>
    </subcellularLocation>
</comment>
<dbReference type="SUPFAM" id="SSF48726">
    <property type="entry name" value="Immunoglobulin"/>
    <property type="match status" value="5"/>
</dbReference>
<feature type="domain" description="Ig-like" evidence="5">
    <location>
        <begin position="546"/>
        <end position="629"/>
    </location>
</feature>
<accession>A0A653CLZ7</accession>
<evidence type="ECO:0000259" key="5">
    <source>
        <dbReference type="PROSITE" id="PS50835"/>
    </source>
</evidence>
<organism evidence="6 7">
    <name type="scientific">Callosobruchus maculatus</name>
    <name type="common">Southern cowpea weevil</name>
    <name type="synonym">Pulse bruchid</name>
    <dbReference type="NCBI Taxonomy" id="64391"/>
    <lineage>
        <taxon>Eukaryota</taxon>
        <taxon>Metazoa</taxon>
        <taxon>Ecdysozoa</taxon>
        <taxon>Arthropoda</taxon>
        <taxon>Hexapoda</taxon>
        <taxon>Insecta</taxon>
        <taxon>Pterygota</taxon>
        <taxon>Neoptera</taxon>
        <taxon>Endopterygota</taxon>
        <taxon>Coleoptera</taxon>
        <taxon>Polyphaga</taxon>
        <taxon>Cucujiformia</taxon>
        <taxon>Chrysomeloidea</taxon>
        <taxon>Chrysomelidae</taxon>
        <taxon>Bruchinae</taxon>
        <taxon>Bruchini</taxon>
        <taxon>Callosobruchus</taxon>
    </lineage>
</organism>
<keyword evidence="7" id="KW-1185">Reference proteome</keyword>
<feature type="domain" description="Ig-like" evidence="5">
    <location>
        <begin position="427"/>
        <end position="539"/>
    </location>
</feature>
<evidence type="ECO:0000313" key="7">
    <source>
        <dbReference type="Proteomes" id="UP000410492"/>
    </source>
</evidence>
<feature type="region of interest" description="Disordered" evidence="4">
    <location>
        <begin position="1274"/>
        <end position="1324"/>
    </location>
</feature>
<feature type="domain" description="Ig-like" evidence="5">
    <location>
        <begin position="632"/>
        <end position="717"/>
    </location>
</feature>
<evidence type="ECO:0000313" key="6">
    <source>
        <dbReference type="EMBL" id="VEN48718.1"/>
    </source>
</evidence>
<dbReference type="InterPro" id="IPR036179">
    <property type="entry name" value="Ig-like_dom_sf"/>
</dbReference>
<dbReference type="InterPro" id="IPR007110">
    <property type="entry name" value="Ig-like_dom"/>
</dbReference>
<feature type="non-terminal residue" evidence="6">
    <location>
        <position position="1"/>
    </location>
</feature>
<dbReference type="GO" id="GO:0042609">
    <property type="term" value="F:CD4 receptor binding"/>
    <property type="evidence" value="ECO:0007669"/>
    <property type="project" value="TreeGrafter"/>
</dbReference>
<evidence type="ECO:0000256" key="2">
    <source>
        <dbReference type="ARBA" id="ARBA00023136"/>
    </source>
</evidence>
<dbReference type="Pfam" id="PF13895">
    <property type="entry name" value="Ig_2"/>
    <property type="match status" value="1"/>
</dbReference>
<dbReference type="GO" id="GO:0033691">
    <property type="term" value="F:sialic acid binding"/>
    <property type="evidence" value="ECO:0007669"/>
    <property type="project" value="TreeGrafter"/>
</dbReference>
<dbReference type="PROSITE" id="PS50835">
    <property type="entry name" value="IG_LIKE"/>
    <property type="match status" value="7"/>
</dbReference>
<feature type="compositionally biased region" description="Basic residues" evidence="4">
    <location>
        <begin position="1287"/>
        <end position="1296"/>
    </location>
</feature>
<dbReference type="SMART" id="SM00409">
    <property type="entry name" value="IG"/>
    <property type="match status" value="5"/>
</dbReference>
<dbReference type="EMBL" id="CAACVG010008149">
    <property type="protein sequence ID" value="VEN48718.1"/>
    <property type="molecule type" value="Genomic_DNA"/>
</dbReference>
<dbReference type="InterPro" id="IPR003598">
    <property type="entry name" value="Ig_sub2"/>
</dbReference>
<dbReference type="GO" id="GO:0055037">
    <property type="term" value="C:recycling endosome"/>
    <property type="evidence" value="ECO:0007669"/>
    <property type="project" value="TreeGrafter"/>
</dbReference>
<dbReference type="CDD" id="cd00096">
    <property type="entry name" value="Ig"/>
    <property type="match status" value="1"/>
</dbReference>
<dbReference type="SMART" id="SM00408">
    <property type="entry name" value="IGc2"/>
    <property type="match status" value="4"/>
</dbReference>
<dbReference type="Pfam" id="PF13927">
    <property type="entry name" value="Ig_3"/>
    <property type="match status" value="3"/>
</dbReference>
<gene>
    <name evidence="6" type="ORF">CALMAC_LOCUS10065</name>
</gene>
<keyword evidence="2" id="KW-0472">Membrane</keyword>
<dbReference type="GO" id="GO:0019903">
    <property type="term" value="F:protein phosphatase binding"/>
    <property type="evidence" value="ECO:0007669"/>
    <property type="project" value="TreeGrafter"/>
</dbReference>
<dbReference type="InterPro" id="IPR013162">
    <property type="entry name" value="CD80_C2-set"/>
</dbReference>
<dbReference type="GO" id="GO:0005769">
    <property type="term" value="C:early endosome"/>
    <property type="evidence" value="ECO:0007669"/>
    <property type="project" value="TreeGrafter"/>
</dbReference>